<accession>A0A246F4E7</accession>
<dbReference type="RefSeq" id="WP_088421423.1">
    <property type="nucleotide sequence ID" value="NZ_NJBA01000011.1"/>
</dbReference>
<reference evidence="8 9" key="1">
    <citation type="submission" date="2017-06" db="EMBL/GenBank/DDBJ databases">
        <title>Draft genome of Pseudomonas nitroreducens DF05.</title>
        <authorList>
            <person name="Iyer R."/>
        </authorList>
    </citation>
    <scope>NUCLEOTIDE SEQUENCE [LARGE SCALE GENOMIC DNA]</scope>
    <source>
        <strain evidence="8 9">DF05</strain>
    </source>
</reference>
<evidence type="ECO:0000313" key="8">
    <source>
        <dbReference type="EMBL" id="OWP48053.1"/>
    </source>
</evidence>
<keyword evidence="3" id="KW-0732">Signal</keyword>
<comment type="subcellular location">
    <subcellularLocation>
        <location evidence="1">Periplasm</location>
    </subcellularLocation>
</comment>
<dbReference type="InterPro" id="IPR036316">
    <property type="entry name" value="Pili_assmbl_chap_C_dom_sf"/>
</dbReference>
<evidence type="ECO:0000256" key="4">
    <source>
        <dbReference type="ARBA" id="ARBA00022764"/>
    </source>
</evidence>
<dbReference type="InterPro" id="IPR016148">
    <property type="entry name" value="Pili_assmbl_chaperone_C"/>
</dbReference>
<dbReference type="AlphaFoldDB" id="A0A246F4E7"/>
<evidence type="ECO:0000259" key="7">
    <source>
        <dbReference type="Pfam" id="PF02753"/>
    </source>
</evidence>
<dbReference type="GO" id="GO:0071555">
    <property type="term" value="P:cell wall organization"/>
    <property type="evidence" value="ECO:0007669"/>
    <property type="project" value="InterPro"/>
</dbReference>
<evidence type="ECO:0000259" key="6">
    <source>
        <dbReference type="Pfam" id="PF00345"/>
    </source>
</evidence>
<gene>
    <name evidence="8" type="ORF">CEG18_26400</name>
</gene>
<comment type="similarity">
    <text evidence="2">Belongs to the periplasmic pilus chaperone family.</text>
</comment>
<feature type="domain" description="Pili assembly chaperone C-terminal" evidence="7">
    <location>
        <begin position="177"/>
        <end position="242"/>
    </location>
</feature>
<evidence type="ECO:0000256" key="2">
    <source>
        <dbReference type="ARBA" id="ARBA00007399"/>
    </source>
</evidence>
<dbReference type="PANTHER" id="PTHR30251:SF2">
    <property type="entry name" value="FIMBRIAL CHAPERONE YADV-RELATED"/>
    <property type="match status" value="1"/>
</dbReference>
<dbReference type="InterPro" id="IPR008962">
    <property type="entry name" value="PapD-like_sf"/>
</dbReference>
<dbReference type="InterPro" id="IPR001829">
    <property type="entry name" value="Pili_assmbl_chaperone_bac"/>
</dbReference>
<dbReference type="Proteomes" id="UP000198145">
    <property type="component" value="Unassembled WGS sequence"/>
</dbReference>
<dbReference type="EMBL" id="NJBA01000011">
    <property type="protein sequence ID" value="OWP48053.1"/>
    <property type="molecule type" value="Genomic_DNA"/>
</dbReference>
<name>A0A246F4E7_PSENT</name>
<evidence type="ECO:0000256" key="5">
    <source>
        <dbReference type="ARBA" id="ARBA00023186"/>
    </source>
</evidence>
<comment type="caution">
    <text evidence="8">The sequence shown here is derived from an EMBL/GenBank/DDBJ whole genome shotgun (WGS) entry which is preliminary data.</text>
</comment>
<dbReference type="PRINTS" id="PR00969">
    <property type="entry name" value="CHAPERONPILI"/>
</dbReference>
<keyword evidence="5" id="KW-0143">Chaperone</keyword>
<dbReference type="GO" id="GO:0030288">
    <property type="term" value="C:outer membrane-bounded periplasmic space"/>
    <property type="evidence" value="ECO:0007669"/>
    <property type="project" value="InterPro"/>
</dbReference>
<organism evidence="8 9">
    <name type="scientific">Pseudomonas nitroreducens</name>
    <dbReference type="NCBI Taxonomy" id="46680"/>
    <lineage>
        <taxon>Bacteria</taxon>
        <taxon>Pseudomonadati</taxon>
        <taxon>Pseudomonadota</taxon>
        <taxon>Gammaproteobacteria</taxon>
        <taxon>Pseudomonadales</taxon>
        <taxon>Pseudomonadaceae</taxon>
        <taxon>Pseudomonas</taxon>
    </lineage>
</organism>
<evidence type="ECO:0000256" key="1">
    <source>
        <dbReference type="ARBA" id="ARBA00004418"/>
    </source>
</evidence>
<evidence type="ECO:0000313" key="9">
    <source>
        <dbReference type="Proteomes" id="UP000198145"/>
    </source>
</evidence>
<dbReference type="InterPro" id="IPR013783">
    <property type="entry name" value="Ig-like_fold"/>
</dbReference>
<dbReference type="Pfam" id="PF02753">
    <property type="entry name" value="PapD_C"/>
    <property type="match status" value="1"/>
</dbReference>
<dbReference type="SUPFAM" id="SSF49584">
    <property type="entry name" value="Periplasmic chaperone C-domain"/>
    <property type="match status" value="1"/>
</dbReference>
<protein>
    <submittedName>
        <fullName evidence="8">Molecular chaperone EcpD</fullName>
    </submittedName>
</protein>
<feature type="domain" description="Pili assembly chaperone N-terminal" evidence="6">
    <location>
        <begin position="28"/>
        <end position="150"/>
    </location>
</feature>
<evidence type="ECO:0000256" key="3">
    <source>
        <dbReference type="ARBA" id="ARBA00022729"/>
    </source>
</evidence>
<dbReference type="Gene3D" id="2.60.40.10">
    <property type="entry name" value="Immunoglobulins"/>
    <property type="match status" value="2"/>
</dbReference>
<dbReference type="InterPro" id="IPR016147">
    <property type="entry name" value="Pili_assmbl_chaperone_N"/>
</dbReference>
<dbReference type="Pfam" id="PF00345">
    <property type="entry name" value="PapD_N"/>
    <property type="match status" value="1"/>
</dbReference>
<dbReference type="SUPFAM" id="SSF49354">
    <property type="entry name" value="PapD-like"/>
    <property type="match status" value="1"/>
</dbReference>
<dbReference type="InterPro" id="IPR050643">
    <property type="entry name" value="Periplasmic_pilus_chap"/>
</dbReference>
<sequence length="249" mass="27129">MASLTSKSLWFVGCLSVTALWCGLAQAGIVIQGSRVVYPAKEREVSIKMTNIGEQPSLVQAWVDKGNEKLTADKADGPFLITPPITRVEAKKGQTLRLVYTGDDAASRKQETVFWLNVLDVPPMPKDQEANFLQVAVRSRMKIFYRPEGLSGNPNQAAENLRWSVAHAGNGYVIRARNDGAFHVSLATVQLVAGGRSYDVRKDDVKMVAPGSQVDFPLPSLTAQPGAGAKVDYQWVTDYGALNQHESAL</sequence>
<keyword evidence="4" id="KW-0574">Periplasm</keyword>
<dbReference type="PANTHER" id="PTHR30251">
    <property type="entry name" value="PILUS ASSEMBLY CHAPERONE"/>
    <property type="match status" value="1"/>
</dbReference>
<proteinExistence type="inferred from homology"/>